<dbReference type="PANTHER" id="PTHR30273:SF2">
    <property type="entry name" value="PROTEIN FECR"/>
    <property type="match status" value="1"/>
</dbReference>
<dbReference type="OrthoDB" id="1452822at2"/>
<evidence type="ECO:0000259" key="2">
    <source>
        <dbReference type="Pfam" id="PF16344"/>
    </source>
</evidence>
<protein>
    <submittedName>
        <fullName evidence="3">Ferric-dicitrate binding protein FerR, regulates iron transport through sigma-19</fullName>
    </submittedName>
</protein>
<dbReference type="InterPro" id="IPR006860">
    <property type="entry name" value="FecR"/>
</dbReference>
<dbReference type="GO" id="GO:0016989">
    <property type="term" value="F:sigma factor antagonist activity"/>
    <property type="evidence" value="ECO:0007669"/>
    <property type="project" value="TreeGrafter"/>
</dbReference>
<evidence type="ECO:0000259" key="1">
    <source>
        <dbReference type="Pfam" id="PF04773"/>
    </source>
</evidence>
<dbReference type="PIRSF" id="PIRSF018266">
    <property type="entry name" value="FecR"/>
    <property type="match status" value="1"/>
</dbReference>
<dbReference type="STRING" id="104663.SAMN04488121_10587"/>
<feature type="domain" description="Protein FecR C-terminal" evidence="2">
    <location>
        <begin position="259"/>
        <end position="324"/>
    </location>
</feature>
<name>A0A1G7VEC6_CHIFI</name>
<proteinExistence type="predicted"/>
<accession>A0A1G7VEC6</accession>
<dbReference type="InterPro" id="IPR032508">
    <property type="entry name" value="FecR_C"/>
</dbReference>
<dbReference type="RefSeq" id="WP_089834759.1">
    <property type="nucleotide sequence ID" value="NZ_FNBN01000005.1"/>
</dbReference>
<dbReference type="Pfam" id="PF04773">
    <property type="entry name" value="FecR"/>
    <property type="match status" value="1"/>
</dbReference>
<reference evidence="3 4" key="1">
    <citation type="submission" date="2016-10" db="EMBL/GenBank/DDBJ databases">
        <authorList>
            <person name="de Groot N.N."/>
        </authorList>
    </citation>
    <scope>NUCLEOTIDE SEQUENCE [LARGE SCALE GENOMIC DNA]</scope>
    <source>
        <strain evidence="3 4">DSM 527</strain>
    </source>
</reference>
<dbReference type="Gene3D" id="2.60.120.1440">
    <property type="match status" value="1"/>
</dbReference>
<gene>
    <name evidence="3" type="ORF">SAMN04488121_10587</name>
</gene>
<feature type="domain" description="FecR protein" evidence="1">
    <location>
        <begin position="124"/>
        <end position="214"/>
    </location>
</feature>
<evidence type="ECO:0000313" key="3">
    <source>
        <dbReference type="EMBL" id="SDG58192.1"/>
    </source>
</evidence>
<dbReference type="EMBL" id="FNBN01000005">
    <property type="protein sequence ID" value="SDG58192.1"/>
    <property type="molecule type" value="Genomic_DNA"/>
</dbReference>
<dbReference type="AlphaFoldDB" id="A0A1G7VEC6"/>
<organism evidence="3 4">
    <name type="scientific">Chitinophaga filiformis</name>
    <name type="common">Myxococcus filiformis</name>
    <name type="synonym">Flexibacter filiformis</name>
    <dbReference type="NCBI Taxonomy" id="104663"/>
    <lineage>
        <taxon>Bacteria</taxon>
        <taxon>Pseudomonadati</taxon>
        <taxon>Bacteroidota</taxon>
        <taxon>Chitinophagia</taxon>
        <taxon>Chitinophagales</taxon>
        <taxon>Chitinophagaceae</taxon>
        <taxon>Chitinophaga</taxon>
    </lineage>
</organism>
<dbReference type="Pfam" id="PF16344">
    <property type="entry name" value="FecR_C"/>
    <property type="match status" value="1"/>
</dbReference>
<sequence>MEQKELYLLITRHFNEQTVPWEEDFLAEWLESAEENRQIYRVLKDIWLASQQPHDEALVATALQDVKQRIHGRQHKGLLTIISRYRWQTGVAAAVAGIIISSILFLRQSSHRQALAYIEKKTLPGQLLKDTMPDGTIVHLAPKSVIRYTQEFGKHDRNIILEGQAFFEVTKDAHQPFTVQAGDLSVQVLGTRFNVTYYKGVDSAAVSLVDGKVQVNVPAQQKQYELQPGQELYYDSHEQHAYTRNYDVEAITGWTSRLLVFRNEPLSVVAQKLEQLYDVEITFADPSMAGYKLFARFNDKPLKYILDVVKATDNLDYTINGRQIRFTTHNAYHSR</sequence>
<dbReference type="Gene3D" id="3.55.50.30">
    <property type="match status" value="1"/>
</dbReference>
<evidence type="ECO:0000313" key="4">
    <source>
        <dbReference type="Proteomes" id="UP000199045"/>
    </source>
</evidence>
<dbReference type="Proteomes" id="UP000199045">
    <property type="component" value="Unassembled WGS sequence"/>
</dbReference>
<dbReference type="PANTHER" id="PTHR30273">
    <property type="entry name" value="PERIPLASMIC SIGNAL SENSOR AND SIGMA FACTOR ACTIVATOR FECR-RELATED"/>
    <property type="match status" value="1"/>
</dbReference>
<dbReference type="InterPro" id="IPR012373">
    <property type="entry name" value="Ferrdict_sens_TM"/>
</dbReference>